<dbReference type="AlphaFoldDB" id="A0A1B2EY54"/>
<dbReference type="GO" id="GO:0005886">
    <property type="term" value="C:plasma membrane"/>
    <property type="evidence" value="ECO:0007669"/>
    <property type="project" value="UniProtKB-SubCell"/>
</dbReference>
<evidence type="ECO:0000256" key="9">
    <source>
        <dbReference type="ARBA" id="ARBA00023136"/>
    </source>
</evidence>
<gene>
    <name evidence="13" type="ORF">BB934_41890</name>
</gene>
<evidence type="ECO:0000256" key="4">
    <source>
        <dbReference type="ARBA" id="ARBA00022448"/>
    </source>
</evidence>
<dbReference type="SUPFAM" id="SSF161098">
    <property type="entry name" value="MetI-like"/>
    <property type="match status" value="1"/>
</dbReference>
<evidence type="ECO:0000256" key="10">
    <source>
        <dbReference type="ARBA" id="ARBA00041109"/>
    </source>
</evidence>
<dbReference type="Gene3D" id="1.10.3720.10">
    <property type="entry name" value="MetI-like"/>
    <property type="match status" value="1"/>
</dbReference>
<feature type="transmembrane region" description="Helical" evidence="11">
    <location>
        <begin position="90"/>
        <end position="111"/>
    </location>
</feature>
<keyword evidence="5" id="KW-1003">Cell membrane</keyword>
<dbReference type="PROSITE" id="PS50928">
    <property type="entry name" value="ABC_TM1"/>
    <property type="match status" value="1"/>
</dbReference>
<keyword evidence="13" id="KW-0614">Plasmid</keyword>
<dbReference type="PANTHER" id="PTHR32243:SF50">
    <property type="entry name" value="MALTOSE_MALTODEXTRIN TRANSPORT SYSTEM PERMEASE PROTEIN MALG"/>
    <property type="match status" value="1"/>
</dbReference>
<reference evidence="13" key="1">
    <citation type="submission" date="2016-07" db="EMBL/GenBank/DDBJ databases">
        <title>Microvirga ossetica sp. nov. a new species of rhizobia isolated from root nodules of the legume species Vicia alpestris Steven originated from North Ossetia region in the Caucasus.</title>
        <authorList>
            <person name="Safronova V.I."/>
            <person name="Kuznetsova I.G."/>
            <person name="Sazanova A.L."/>
            <person name="Belimov A."/>
            <person name="Andronov E."/>
            <person name="Osledkin Y.S."/>
            <person name="Onishchuk O.P."/>
            <person name="Kurchak O.N."/>
            <person name="Shaposhnikov A.I."/>
            <person name="Willems A."/>
            <person name="Tikhonovich I.A."/>
        </authorList>
    </citation>
    <scope>NUCLEOTIDE SEQUENCE [LARGE SCALE GENOMIC DNA]</scope>
    <source>
        <strain evidence="13">V5/3M</strain>
        <plasmid evidence="13">unnamed2</plasmid>
    </source>
</reference>
<keyword evidence="6" id="KW-0762">Sugar transport</keyword>
<protein>
    <recommendedName>
        <fullName evidence="10">Maltose/maltodextrin transport system permease protein MalG</fullName>
    </recommendedName>
</protein>
<dbReference type="EMBL" id="CP016619">
    <property type="protein sequence ID" value="ANY84847.1"/>
    <property type="molecule type" value="Genomic_DNA"/>
</dbReference>
<dbReference type="InterPro" id="IPR000515">
    <property type="entry name" value="MetI-like"/>
</dbReference>
<evidence type="ECO:0000313" key="13">
    <source>
        <dbReference type="EMBL" id="ANY84847.1"/>
    </source>
</evidence>
<evidence type="ECO:0000256" key="1">
    <source>
        <dbReference type="ARBA" id="ARBA00002264"/>
    </source>
</evidence>
<feature type="transmembrane region" description="Helical" evidence="11">
    <location>
        <begin position="54"/>
        <end position="78"/>
    </location>
</feature>
<geneLocation type="plasmid" evidence="13">
    <name>unnamed2</name>
</geneLocation>
<feature type="transmembrane region" description="Helical" evidence="11">
    <location>
        <begin position="222"/>
        <end position="246"/>
    </location>
</feature>
<feature type="transmembrane region" description="Helical" evidence="11">
    <location>
        <begin position="123"/>
        <end position="142"/>
    </location>
</feature>
<keyword evidence="8 11" id="KW-1133">Transmembrane helix</keyword>
<sequence length="261" mass="29213">MLFVLFSILPLLWGVTTALKVPSEIYAFPPTWIPKTFTFDNFIAVFHNKSLIRAFFNTLLIASATTVVALIVGMLGGYGFSRYRIPGRNTLLWSVLLTKLFPRVVVIVPFFVTLRNLQIMNTYQGLILVYLMVTFPVAIWLLKGFFDKIPKEIEEAAIVDGCSLPQLLWLVVLPMARPALVAVAMYSFILAWNEFLFALVFTNGLERRPLSVALAFFIDENGIQWGQLMAASVIMSLPAILVFTLAQRMLVRGLSDGAVKG</sequence>
<dbReference type="PANTHER" id="PTHR32243">
    <property type="entry name" value="MALTOSE TRANSPORT SYSTEM PERMEASE-RELATED"/>
    <property type="match status" value="1"/>
</dbReference>
<dbReference type="GO" id="GO:0055085">
    <property type="term" value="P:transmembrane transport"/>
    <property type="evidence" value="ECO:0007669"/>
    <property type="project" value="InterPro"/>
</dbReference>
<feature type="domain" description="ABC transmembrane type-1" evidence="12">
    <location>
        <begin position="55"/>
        <end position="246"/>
    </location>
</feature>
<name>A0A1B2EY54_9HYPH</name>
<comment type="subcellular location">
    <subcellularLocation>
        <location evidence="2 11">Cell membrane</location>
        <topology evidence="2 11">Multi-pass membrane protein</topology>
    </subcellularLocation>
</comment>
<evidence type="ECO:0000256" key="3">
    <source>
        <dbReference type="ARBA" id="ARBA00009047"/>
    </source>
</evidence>
<dbReference type="InterPro" id="IPR050901">
    <property type="entry name" value="BP-dep_ABC_trans_perm"/>
</dbReference>
<evidence type="ECO:0000256" key="8">
    <source>
        <dbReference type="ARBA" id="ARBA00022989"/>
    </source>
</evidence>
<keyword evidence="4 11" id="KW-0813">Transport</keyword>
<keyword evidence="7 11" id="KW-0812">Transmembrane</keyword>
<accession>A0A1B2EY54</accession>
<proteinExistence type="inferred from homology"/>
<dbReference type="InterPro" id="IPR035906">
    <property type="entry name" value="MetI-like_sf"/>
</dbReference>
<dbReference type="Pfam" id="PF00528">
    <property type="entry name" value="BPD_transp_1"/>
    <property type="match status" value="1"/>
</dbReference>
<organism evidence="13">
    <name type="scientific">Microvirga ossetica</name>
    <dbReference type="NCBI Taxonomy" id="1882682"/>
    <lineage>
        <taxon>Bacteria</taxon>
        <taxon>Pseudomonadati</taxon>
        <taxon>Pseudomonadota</taxon>
        <taxon>Alphaproteobacteria</taxon>
        <taxon>Hyphomicrobiales</taxon>
        <taxon>Methylobacteriaceae</taxon>
        <taxon>Microvirga</taxon>
    </lineage>
</organism>
<evidence type="ECO:0000256" key="2">
    <source>
        <dbReference type="ARBA" id="ARBA00004651"/>
    </source>
</evidence>
<dbReference type="CDD" id="cd06261">
    <property type="entry name" value="TM_PBP2"/>
    <property type="match status" value="1"/>
</dbReference>
<evidence type="ECO:0000256" key="7">
    <source>
        <dbReference type="ARBA" id="ARBA00022692"/>
    </source>
</evidence>
<evidence type="ECO:0000256" key="11">
    <source>
        <dbReference type="RuleBase" id="RU363032"/>
    </source>
</evidence>
<dbReference type="KEGG" id="moc:BB934_41890"/>
<evidence type="ECO:0000259" key="12">
    <source>
        <dbReference type="PROSITE" id="PS50928"/>
    </source>
</evidence>
<evidence type="ECO:0000256" key="5">
    <source>
        <dbReference type="ARBA" id="ARBA00022475"/>
    </source>
</evidence>
<comment type="function">
    <text evidence="1">Part of the ABC transporter complex MalEFGK involved in maltose/maltodextrin import. Probably responsible for the translocation of the substrate across the membrane.</text>
</comment>
<comment type="similarity">
    <text evidence="3">Belongs to the binding-protein-dependent transport system permease family. MalFG subfamily.</text>
</comment>
<keyword evidence="9 11" id="KW-0472">Membrane</keyword>
<evidence type="ECO:0000256" key="6">
    <source>
        <dbReference type="ARBA" id="ARBA00022597"/>
    </source>
</evidence>